<dbReference type="CDD" id="cd00598">
    <property type="entry name" value="GH18_chitinase-like"/>
    <property type="match status" value="1"/>
</dbReference>
<keyword evidence="1 3" id="KW-0378">Hydrolase</keyword>
<evidence type="ECO:0000256" key="5">
    <source>
        <dbReference type="SAM" id="MobiDB-lite"/>
    </source>
</evidence>
<keyword evidence="2 3" id="KW-0326">Glycosidase</keyword>
<dbReference type="AlphaFoldDB" id="A0A1V9Y5K1"/>
<dbReference type="InterPro" id="IPR050314">
    <property type="entry name" value="Glycosyl_Hydrlase_18"/>
</dbReference>
<dbReference type="InterPro" id="IPR001223">
    <property type="entry name" value="Glyco_hydro18_cat"/>
</dbReference>
<dbReference type="InterPro" id="IPR017853">
    <property type="entry name" value="GH"/>
</dbReference>
<feature type="compositionally biased region" description="Pro residues" evidence="5">
    <location>
        <begin position="385"/>
        <end position="396"/>
    </location>
</feature>
<evidence type="ECO:0000313" key="8">
    <source>
        <dbReference type="Proteomes" id="UP000243579"/>
    </source>
</evidence>
<evidence type="ECO:0000256" key="4">
    <source>
        <dbReference type="RuleBase" id="RU004453"/>
    </source>
</evidence>
<accession>A0A1V9Y5K1</accession>
<reference evidence="7 8" key="1">
    <citation type="journal article" date="2014" name="Genome Biol. Evol.">
        <title>The secreted proteins of Achlya hypogyna and Thraustotheca clavata identify the ancestral oomycete secretome and reveal gene acquisitions by horizontal gene transfer.</title>
        <authorList>
            <person name="Misner I."/>
            <person name="Blouin N."/>
            <person name="Leonard G."/>
            <person name="Richards T.A."/>
            <person name="Lane C.E."/>
        </authorList>
    </citation>
    <scope>NUCLEOTIDE SEQUENCE [LARGE SCALE GENOMIC DNA]</scope>
    <source>
        <strain evidence="7 8">ATCC 48635</strain>
    </source>
</reference>
<proteinExistence type="inferred from homology"/>
<dbReference type="SUPFAM" id="SSF51445">
    <property type="entry name" value="(Trans)glycosidases"/>
    <property type="match status" value="1"/>
</dbReference>
<comment type="caution">
    <text evidence="7">The sequence shown here is derived from an EMBL/GenBank/DDBJ whole genome shotgun (WGS) entry which is preliminary data.</text>
</comment>
<dbReference type="GO" id="GO:0005576">
    <property type="term" value="C:extracellular region"/>
    <property type="evidence" value="ECO:0007669"/>
    <property type="project" value="TreeGrafter"/>
</dbReference>
<evidence type="ECO:0000259" key="6">
    <source>
        <dbReference type="PROSITE" id="PS51910"/>
    </source>
</evidence>
<evidence type="ECO:0000256" key="1">
    <source>
        <dbReference type="ARBA" id="ARBA00022801"/>
    </source>
</evidence>
<evidence type="ECO:0000256" key="2">
    <source>
        <dbReference type="ARBA" id="ARBA00023295"/>
    </source>
</evidence>
<dbReference type="OrthoDB" id="76388at2759"/>
<dbReference type="STRING" id="1202772.A0A1V9Y5K1"/>
<protein>
    <submittedName>
        <fullName evidence="7">Carbohydrate-binding protein</fullName>
    </submittedName>
</protein>
<gene>
    <name evidence="7" type="ORF">ACHHYP_16881</name>
</gene>
<feature type="domain" description="GH18" evidence="6">
    <location>
        <begin position="63"/>
        <end position="332"/>
    </location>
</feature>
<name>A0A1V9Y5K1_ACHHY</name>
<dbReference type="Gene3D" id="3.20.20.80">
    <property type="entry name" value="Glycosidases"/>
    <property type="match status" value="1"/>
</dbReference>
<dbReference type="PANTHER" id="PTHR11177:SF317">
    <property type="entry name" value="CHITINASE 12-RELATED"/>
    <property type="match status" value="1"/>
</dbReference>
<dbReference type="PANTHER" id="PTHR11177">
    <property type="entry name" value="CHITINASE"/>
    <property type="match status" value="1"/>
</dbReference>
<dbReference type="GO" id="GO:0005975">
    <property type="term" value="P:carbohydrate metabolic process"/>
    <property type="evidence" value="ECO:0007669"/>
    <property type="project" value="InterPro"/>
</dbReference>
<dbReference type="GO" id="GO:0008061">
    <property type="term" value="F:chitin binding"/>
    <property type="evidence" value="ECO:0007669"/>
    <property type="project" value="InterPro"/>
</dbReference>
<dbReference type="SMART" id="SM00636">
    <property type="entry name" value="Glyco_18"/>
    <property type="match status" value="1"/>
</dbReference>
<dbReference type="EMBL" id="JNBR01002848">
    <property type="protein sequence ID" value="OQR80977.1"/>
    <property type="molecule type" value="Genomic_DNA"/>
</dbReference>
<sequence length="439" mass="47941">MDTALPCVRRHSARPCRLWPCGLAAPALGSARRCRHCKPSIGHRASSATAIVSTHCPARACRAILAVRSRRMRTDPSRTQPTRQIPDGVTHVLWGFAQVQAGEVIPRFQTSDAILTSCIQTLRRRCIYSLGVIGGANNNDGMASIRDPPRFVRSVMSLVQRYKFDGIDIDDETNYLESGYSSRGIVAYMTALHRAFQPEKLLLTYDAYMMEASPRCYKGMRCFAKGLERLVDWVNVMAYNIDRNPNLAMPIYRAAVHETFPQWQRHVPKDKITVGLCTGTGCAWGPGPSPDVVDAYVRYAKGAGGIMIYAGSSDIDQGFHTTKAIVAQVHPQASAAGVEPVVTRPVLTTATPQPMTTTPAPTTETPVPTTAEPTTPEATTAEPTTPEPTTPEPTEAPVPGVRPDGVCGTCYNCFYEPIKACFDGWTEAQCTSLRFTWCG</sequence>
<feature type="compositionally biased region" description="Low complexity" evidence="5">
    <location>
        <begin position="349"/>
        <end position="384"/>
    </location>
</feature>
<dbReference type="InterPro" id="IPR011583">
    <property type="entry name" value="Chitinase_II/V-like_cat"/>
</dbReference>
<dbReference type="PROSITE" id="PS01095">
    <property type="entry name" value="GH18_1"/>
    <property type="match status" value="1"/>
</dbReference>
<dbReference type="GO" id="GO:0004568">
    <property type="term" value="F:chitinase activity"/>
    <property type="evidence" value="ECO:0007669"/>
    <property type="project" value="TreeGrafter"/>
</dbReference>
<evidence type="ECO:0000256" key="3">
    <source>
        <dbReference type="RuleBase" id="RU000489"/>
    </source>
</evidence>
<comment type="similarity">
    <text evidence="4">Belongs to the glycosyl hydrolase 18 family.</text>
</comment>
<feature type="region of interest" description="Disordered" evidence="5">
    <location>
        <begin position="349"/>
        <end position="399"/>
    </location>
</feature>
<evidence type="ECO:0000313" key="7">
    <source>
        <dbReference type="EMBL" id="OQR80977.1"/>
    </source>
</evidence>
<organism evidence="7 8">
    <name type="scientific">Achlya hypogyna</name>
    <name type="common">Oomycete</name>
    <name type="synonym">Protoachlya hypogyna</name>
    <dbReference type="NCBI Taxonomy" id="1202772"/>
    <lineage>
        <taxon>Eukaryota</taxon>
        <taxon>Sar</taxon>
        <taxon>Stramenopiles</taxon>
        <taxon>Oomycota</taxon>
        <taxon>Saprolegniomycetes</taxon>
        <taxon>Saprolegniales</taxon>
        <taxon>Achlyaceae</taxon>
        <taxon>Achlya</taxon>
    </lineage>
</organism>
<keyword evidence="8" id="KW-1185">Reference proteome</keyword>
<dbReference type="Pfam" id="PF00704">
    <property type="entry name" value="Glyco_hydro_18"/>
    <property type="match status" value="1"/>
</dbReference>
<dbReference type="InterPro" id="IPR001579">
    <property type="entry name" value="Glyco_hydro_18_chit_AS"/>
</dbReference>
<dbReference type="PROSITE" id="PS51910">
    <property type="entry name" value="GH18_2"/>
    <property type="match status" value="1"/>
</dbReference>
<dbReference type="Proteomes" id="UP000243579">
    <property type="component" value="Unassembled WGS sequence"/>
</dbReference>
<dbReference type="GO" id="GO:0006032">
    <property type="term" value="P:chitin catabolic process"/>
    <property type="evidence" value="ECO:0007669"/>
    <property type="project" value="TreeGrafter"/>
</dbReference>